<name>A0A4Q2V809_FUSOX</name>
<proteinExistence type="predicted"/>
<dbReference type="EMBL" id="MQTW01000301">
    <property type="protein sequence ID" value="RYC80908.1"/>
    <property type="molecule type" value="Genomic_DNA"/>
</dbReference>
<sequence>MKYEPPLKTPPASTILDLKYASSSELRWWKAIVAPANGWCIAESQLSPWATVVQNLDISIGGISECNQRPPTARQAAHYLSRLCAAYDLDFQCSTALAAALTIPLHANTTPLNPGGIELPKPSFTTCCRFVNLQRRLPSDLGLIGYYMTLSMSLWVLGPSL</sequence>
<evidence type="ECO:0000313" key="2">
    <source>
        <dbReference type="Proteomes" id="UP000290540"/>
    </source>
</evidence>
<gene>
    <name evidence="1" type="ORF">BFJ63_vAg16203</name>
</gene>
<protein>
    <submittedName>
        <fullName evidence="1">Uncharacterized protein</fullName>
    </submittedName>
</protein>
<evidence type="ECO:0000313" key="1">
    <source>
        <dbReference type="EMBL" id="RYC80908.1"/>
    </source>
</evidence>
<dbReference type="AlphaFoldDB" id="A0A4Q2V809"/>
<organism evidence="1 2">
    <name type="scientific">Fusarium oxysporum f. sp. narcissi</name>
    <dbReference type="NCBI Taxonomy" id="451672"/>
    <lineage>
        <taxon>Eukaryota</taxon>
        <taxon>Fungi</taxon>
        <taxon>Dikarya</taxon>
        <taxon>Ascomycota</taxon>
        <taxon>Pezizomycotina</taxon>
        <taxon>Sordariomycetes</taxon>
        <taxon>Hypocreomycetidae</taxon>
        <taxon>Hypocreales</taxon>
        <taxon>Nectriaceae</taxon>
        <taxon>Fusarium</taxon>
        <taxon>Fusarium oxysporum species complex</taxon>
    </lineage>
</organism>
<dbReference type="Proteomes" id="UP000290540">
    <property type="component" value="Unassembled WGS sequence"/>
</dbReference>
<comment type="caution">
    <text evidence="1">The sequence shown here is derived from an EMBL/GenBank/DDBJ whole genome shotgun (WGS) entry which is preliminary data.</text>
</comment>
<accession>A0A4Q2V809</accession>
<reference evidence="1 2" key="1">
    <citation type="submission" date="2016-12" db="EMBL/GenBank/DDBJ databases">
        <title>Draft genome sequence of Fusarium oxysporum causing rot on Narcissus.</title>
        <authorList>
            <person name="Armitage A.D."/>
            <person name="Taylor A."/>
            <person name="Clarkson J.P."/>
            <person name="Harrison R.J."/>
            <person name="Jackson A.C."/>
        </authorList>
    </citation>
    <scope>NUCLEOTIDE SEQUENCE [LARGE SCALE GENOMIC DNA]</scope>
    <source>
        <strain evidence="1 2">N139</strain>
    </source>
</reference>